<dbReference type="EMBL" id="AZIL01001511">
    <property type="protein sequence ID" value="EWM23743.1"/>
    <property type="molecule type" value="Genomic_DNA"/>
</dbReference>
<evidence type="ECO:0000259" key="2">
    <source>
        <dbReference type="Pfam" id="PF08079"/>
    </source>
</evidence>
<dbReference type="InterPro" id="IPR012988">
    <property type="entry name" value="Ribosomal_uL30_N_euk"/>
</dbReference>
<organism evidence="3 4">
    <name type="scientific">Nannochloropsis gaditana</name>
    <dbReference type="NCBI Taxonomy" id="72520"/>
    <lineage>
        <taxon>Eukaryota</taxon>
        <taxon>Sar</taxon>
        <taxon>Stramenopiles</taxon>
        <taxon>Ochrophyta</taxon>
        <taxon>Eustigmatophyceae</taxon>
        <taxon>Eustigmatales</taxon>
        <taxon>Monodopsidaceae</taxon>
        <taxon>Nannochloropsis</taxon>
    </lineage>
</organism>
<keyword evidence="3" id="KW-0687">Ribonucleoprotein</keyword>
<name>W7TJM1_9STRA</name>
<evidence type="ECO:0000313" key="3">
    <source>
        <dbReference type="EMBL" id="EWM23743.1"/>
    </source>
</evidence>
<protein>
    <submittedName>
        <fullName evidence="3">Ribosomal protein L30</fullName>
    </submittedName>
</protein>
<dbReference type="AlphaFoldDB" id="W7TJM1"/>
<comment type="caution">
    <text evidence="3">The sequence shown here is derived from an EMBL/GenBank/DDBJ whole genome shotgun (WGS) entry which is preliminary data.</text>
</comment>
<feature type="domain" description="Large ribosomal subunit protein uL30 N-terminal eukaryotes" evidence="2">
    <location>
        <begin position="88"/>
        <end position="141"/>
    </location>
</feature>
<feature type="compositionally biased region" description="Basic and acidic residues" evidence="1">
    <location>
        <begin position="159"/>
        <end position="175"/>
    </location>
</feature>
<dbReference type="OrthoDB" id="28644at2759"/>
<proteinExistence type="predicted"/>
<sequence length="175" mass="19179">MITAATGTVSRTIVDLGAHSELAKLLCVSLAVLYGHSRRGFNGCRSLVLAPLSSSLPSHFPSIFRRAHHSPLSVPILSAGHSIAAMAIPESILKKRRTQEALLATKLAEKAAAKKAARAKRGETVKRAEKYMKEYKKVGREGGWRNRGRKGARGAMRGRQREQRRGFEGESAWHV</sequence>
<reference evidence="3 4" key="1">
    <citation type="journal article" date="2014" name="Mol. Plant">
        <title>Chromosome Scale Genome Assembly and Transcriptome Profiling of Nannochloropsis gaditana in Nitrogen Depletion.</title>
        <authorList>
            <person name="Corteggiani Carpinelli E."/>
            <person name="Telatin A."/>
            <person name="Vitulo N."/>
            <person name="Forcato C."/>
            <person name="D'Angelo M."/>
            <person name="Schiavon R."/>
            <person name="Vezzi A."/>
            <person name="Giacometti G.M."/>
            <person name="Morosinotto T."/>
            <person name="Valle G."/>
        </authorList>
    </citation>
    <scope>NUCLEOTIDE SEQUENCE [LARGE SCALE GENOMIC DNA]</scope>
    <source>
        <strain evidence="3 4">B-31</strain>
    </source>
</reference>
<evidence type="ECO:0000313" key="4">
    <source>
        <dbReference type="Proteomes" id="UP000019335"/>
    </source>
</evidence>
<gene>
    <name evidence="3" type="ORF">Naga_101566g1</name>
</gene>
<dbReference type="GO" id="GO:0005840">
    <property type="term" value="C:ribosome"/>
    <property type="evidence" value="ECO:0007669"/>
    <property type="project" value="UniProtKB-KW"/>
</dbReference>
<feature type="compositionally biased region" description="Basic residues" evidence="1">
    <location>
        <begin position="146"/>
        <end position="158"/>
    </location>
</feature>
<feature type="region of interest" description="Disordered" evidence="1">
    <location>
        <begin position="142"/>
        <end position="175"/>
    </location>
</feature>
<evidence type="ECO:0000256" key="1">
    <source>
        <dbReference type="SAM" id="MobiDB-lite"/>
    </source>
</evidence>
<accession>W7TJM1</accession>
<keyword evidence="4" id="KW-1185">Reference proteome</keyword>
<dbReference type="Proteomes" id="UP000019335">
    <property type="component" value="Chromosome 16"/>
</dbReference>
<dbReference type="Pfam" id="PF08079">
    <property type="entry name" value="Ribosomal_L30_N"/>
    <property type="match status" value="1"/>
</dbReference>
<keyword evidence="3" id="KW-0689">Ribosomal protein</keyword>